<dbReference type="AlphaFoldDB" id="A0A0K9GW38"/>
<evidence type="ECO:0008006" key="4">
    <source>
        <dbReference type="Google" id="ProtNLM"/>
    </source>
</evidence>
<evidence type="ECO:0000313" key="2">
    <source>
        <dbReference type="EMBL" id="KMY50462.1"/>
    </source>
</evidence>
<dbReference type="InterPro" id="IPR008978">
    <property type="entry name" value="HSP20-like_chaperone"/>
</dbReference>
<feature type="compositionally biased region" description="Low complexity" evidence="1">
    <location>
        <begin position="46"/>
        <end position="62"/>
    </location>
</feature>
<dbReference type="RefSeq" id="WP_049681817.1">
    <property type="nucleotide sequence ID" value="NZ_LFZW01000001.1"/>
</dbReference>
<reference evidence="3" key="1">
    <citation type="submission" date="2015-07" db="EMBL/GenBank/DDBJ databases">
        <title>Genome sequencing project for genomic taxonomy and phylogenomics of Bacillus-like bacteria.</title>
        <authorList>
            <person name="Liu B."/>
            <person name="Wang J."/>
            <person name="Zhu Y."/>
            <person name="Liu G."/>
            <person name="Chen Q."/>
            <person name="Chen Z."/>
            <person name="Lan J."/>
            <person name="Che J."/>
            <person name="Ge C."/>
            <person name="Shi H."/>
            <person name="Pan Z."/>
            <person name="Liu X."/>
        </authorList>
    </citation>
    <scope>NUCLEOTIDE SEQUENCE [LARGE SCALE GENOMIC DNA]</scope>
    <source>
        <strain evidence="3">FJAT-27997</strain>
    </source>
</reference>
<dbReference type="EMBL" id="LFZW01000001">
    <property type="protein sequence ID" value="KMY50462.1"/>
    <property type="molecule type" value="Genomic_DNA"/>
</dbReference>
<evidence type="ECO:0000256" key="1">
    <source>
        <dbReference type="SAM" id="MobiDB-lite"/>
    </source>
</evidence>
<feature type="region of interest" description="Disordered" evidence="1">
    <location>
        <begin position="46"/>
        <end position="66"/>
    </location>
</feature>
<dbReference type="SUPFAM" id="SSF49764">
    <property type="entry name" value="HSP20-like chaperones"/>
    <property type="match status" value="1"/>
</dbReference>
<dbReference type="Proteomes" id="UP000037146">
    <property type="component" value="Unassembled WGS sequence"/>
</dbReference>
<gene>
    <name evidence="2" type="ORF">AC625_13925</name>
</gene>
<dbReference type="OrthoDB" id="2905328at2"/>
<evidence type="ECO:0000313" key="3">
    <source>
        <dbReference type="Proteomes" id="UP000037146"/>
    </source>
</evidence>
<dbReference type="PATRIC" id="fig|1679170.3.peg.3178"/>
<sequence length="156" mass="17979">MFPWSSLFSFQKNSSDKIKHMNPNDIQSFMNQIFSQAMPDQMQQFMNQQNPNSNSHTQQNTSSDEKLQTAVFETHSDVYVRILIKDSTCIRNLKIYHTSNQLLIDGIPGCEEKLVTTLPCIVKKKGTSAQYKNETLEIRLAKQQDIQFSEIDVSEI</sequence>
<accession>A0A0K9GW38</accession>
<protein>
    <recommendedName>
        <fullName evidence="4">Spore coat protein</fullName>
    </recommendedName>
</protein>
<name>A0A0K9GW38_9BACI</name>
<dbReference type="CDD" id="cd00298">
    <property type="entry name" value="ACD_sHsps_p23-like"/>
    <property type="match status" value="1"/>
</dbReference>
<keyword evidence="3" id="KW-1185">Reference proteome</keyword>
<proteinExistence type="predicted"/>
<comment type="caution">
    <text evidence="2">The sequence shown here is derived from an EMBL/GenBank/DDBJ whole genome shotgun (WGS) entry which is preliminary data.</text>
</comment>
<organism evidence="2 3">
    <name type="scientific">Peribacillus loiseleuriae</name>
    <dbReference type="NCBI Taxonomy" id="1679170"/>
    <lineage>
        <taxon>Bacteria</taxon>
        <taxon>Bacillati</taxon>
        <taxon>Bacillota</taxon>
        <taxon>Bacilli</taxon>
        <taxon>Bacillales</taxon>
        <taxon>Bacillaceae</taxon>
        <taxon>Peribacillus</taxon>
    </lineage>
</organism>